<dbReference type="HOGENOM" id="CLU_061531_0_0_6"/>
<dbReference type="PATRIC" id="fig|630626.3.peg.3384"/>
<dbReference type="AlphaFoldDB" id="I2BDC5"/>
<sequence length="263" mass="31038">MQKATQLFNPQSEVNTITLVLEQMANDPAHSGWQFMRCLYDQFGYLPLATFEVWRALVQHPRALAMSLFKFEMSAEYLSRIENEFPILWEFFPIFEIKTAADRFKLFLSQKGAPEETQNLLVKSLYQRLGLVFPTYADEIEKWLSYGQFPPPIPEFFIREWYQELLREHSEARWPEYGSKRLHSWMTSQKNPVISINPDAEYRYSVAWLPVFAAAVASGNTSFEAVFDRKPGAVFFLRQVRDFDSRWFKAIFQCSLLRYFAQK</sequence>
<gene>
    <name evidence="1" type="ordered locus">EBL_c34730</name>
</gene>
<dbReference type="Proteomes" id="UP000001955">
    <property type="component" value="Chromosome"/>
</dbReference>
<dbReference type="KEGG" id="ebt:EBL_c34730"/>
<dbReference type="NCBIfam" id="NF038336">
    <property type="entry name" value="YjiT_fam"/>
    <property type="match status" value="1"/>
</dbReference>
<protein>
    <submittedName>
        <fullName evidence="1">Uncharacterized protein</fullName>
    </submittedName>
</protein>
<dbReference type="STRING" id="630626.EBL_c34730"/>
<dbReference type="eggNOG" id="ENOG50344WH">
    <property type="taxonomic scope" value="Bacteria"/>
</dbReference>
<dbReference type="InterPro" id="IPR047879">
    <property type="entry name" value="YjiT"/>
</dbReference>
<proteinExistence type="predicted"/>
<evidence type="ECO:0000313" key="2">
    <source>
        <dbReference type="Proteomes" id="UP000001955"/>
    </source>
</evidence>
<evidence type="ECO:0000313" key="1">
    <source>
        <dbReference type="EMBL" id="AFJ48529.1"/>
    </source>
</evidence>
<organism evidence="1 2">
    <name type="scientific">Shimwellia blattae (strain ATCC 29907 / DSM 4481 / JCM 1650 / NBRC 105725 / CDC 9005-74)</name>
    <name type="common">Escherichia blattae</name>
    <dbReference type="NCBI Taxonomy" id="630626"/>
    <lineage>
        <taxon>Bacteria</taxon>
        <taxon>Pseudomonadati</taxon>
        <taxon>Pseudomonadota</taxon>
        <taxon>Gammaproteobacteria</taxon>
        <taxon>Enterobacterales</taxon>
        <taxon>Enterobacteriaceae</taxon>
        <taxon>Shimwellia</taxon>
    </lineage>
</organism>
<dbReference type="EMBL" id="CP001560">
    <property type="protein sequence ID" value="AFJ48529.1"/>
    <property type="molecule type" value="Genomic_DNA"/>
</dbReference>
<accession>I2BDC5</accession>
<name>I2BDC5_SHIBC</name>
<keyword evidence="2" id="KW-1185">Reference proteome</keyword>
<reference evidence="1 2" key="1">
    <citation type="journal article" date="2012" name="J. Bacteriol.">
        <title>Complete genome sequence of the B12-producing Shimwellia blattae strain DSM 4481, isolated from a cockroach.</title>
        <authorList>
            <person name="Brzuszkiewicz E."/>
            <person name="Waschkowitz T."/>
            <person name="Wiezer A."/>
            <person name="Daniel R."/>
        </authorList>
    </citation>
    <scope>NUCLEOTIDE SEQUENCE [LARGE SCALE GENOMIC DNA]</scope>
    <source>
        <strain evidence="2">ATCC 29907 / DSM 4481 / JCM 1650 / NBRC 105725 / CDC 9005-74</strain>
    </source>
</reference>